<evidence type="ECO:0000313" key="1">
    <source>
        <dbReference type="EMBL" id="SJM31749.1"/>
    </source>
</evidence>
<organism evidence="1 2">
    <name type="scientific">Mesorhizobium delmotii</name>
    <dbReference type="NCBI Taxonomy" id="1631247"/>
    <lineage>
        <taxon>Bacteria</taxon>
        <taxon>Pseudomonadati</taxon>
        <taxon>Pseudomonadota</taxon>
        <taxon>Alphaproteobacteria</taxon>
        <taxon>Hyphomicrobiales</taxon>
        <taxon>Phyllobacteriaceae</taxon>
        <taxon>Mesorhizobium</taxon>
    </lineage>
</organism>
<accession>A0A2P9AKS6</accession>
<dbReference type="EMBL" id="FUIG01000027">
    <property type="protein sequence ID" value="SJM31749.1"/>
    <property type="molecule type" value="Genomic_DNA"/>
</dbReference>
<gene>
    <name evidence="1" type="ORF">BQ8482_200007</name>
</gene>
<sequence length="64" mass="6922">MASATAPAVACIASRRVMMGPAGCNSDVFSAMKEHPLQISYREEDRTYAATSLSQSFGIVRILR</sequence>
<protein>
    <submittedName>
        <fullName evidence="1">Uncharacterized protein</fullName>
    </submittedName>
</protein>
<keyword evidence="2" id="KW-1185">Reference proteome</keyword>
<dbReference type="Proteomes" id="UP000245698">
    <property type="component" value="Unassembled WGS sequence"/>
</dbReference>
<dbReference type="AlphaFoldDB" id="A0A2P9AKS6"/>
<name>A0A2P9AKS6_9HYPH</name>
<proteinExistence type="predicted"/>
<evidence type="ECO:0000313" key="2">
    <source>
        <dbReference type="Proteomes" id="UP000245698"/>
    </source>
</evidence>
<reference evidence="2" key="1">
    <citation type="submission" date="2016-12" db="EMBL/GenBank/DDBJ databases">
        <authorList>
            <person name="Brunel B."/>
        </authorList>
    </citation>
    <scope>NUCLEOTIDE SEQUENCE [LARGE SCALE GENOMIC DNA]</scope>
</reference>